<dbReference type="InterPro" id="IPR036397">
    <property type="entry name" value="RNaseH_sf"/>
</dbReference>
<dbReference type="EMBL" id="JAZDWU010000005">
    <property type="protein sequence ID" value="KAL0002421.1"/>
    <property type="molecule type" value="Genomic_DNA"/>
</dbReference>
<feature type="region of interest" description="Disordered" evidence="1">
    <location>
        <begin position="1"/>
        <end position="30"/>
    </location>
</feature>
<gene>
    <name evidence="3" type="ORF">SO802_016202</name>
</gene>
<dbReference type="GO" id="GO:0003676">
    <property type="term" value="F:nucleic acid binding"/>
    <property type="evidence" value="ECO:0007669"/>
    <property type="project" value="InterPro"/>
</dbReference>
<dbReference type="AlphaFoldDB" id="A0AAW2D171"/>
<organism evidence="3 4">
    <name type="scientific">Lithocarpus litseifolius</name>
    <dbReference type="NCBI Taxonomy" id="425828"/>
    <lineage>
        <taxon>Eukaryota</taxon>
        <taxon>Viridiplantae</taxon>
        <taxon>Streptophyta</taxon>
        <taxon>Embryophyta</taxon>
        <taxon>Tracheophyta</taxon>
        <taxon>Spermatophyta</taxon>
        <taxon>Magnoliopsida</taxon>
        <taxon>eudicotyledons</taxon>
        <taxon>Gunneridae</taxon>
        <taxon>Pentapetalae</taxon>
        <taxon>rosids</taxon>
        <taxon>fabids</taxon>
        <taxon>Fagales</taxon>
        <taxon>Fagaceae</taxon>
        <taxon>Lithocarpus</taxon>
    </lineage>
</organism>
<feature type="domain" description="RNase H type-1" evidence="2">
    <location>
        <begin position="136"/>
        <end position="258"/>
    </location>
</feature>
<dbReference type="InterPro" id="IPR012337">
    <property type="entry name" value="RNaseH-like_sf"/>
</dbReference>
<dbReference type="PANTHER" id="PTHR47074:SF48">
    <property type="entry name" value="POLYNUCLEOTIDYL TRANSFERASE, RIBONUCLEASE H-LIKE SUPERFAMILY PROTEIN"/>
    <property type="match status" value="1"/>
</dbReference>
<dbReference type="GO" id="GO:0004523">
    <property type="term" value="F:RNA-DNA hybrid ribonuclease activity"/>
    <property type="evidence" value="ECO:0007669"/>
    <property type="project" value="InterPro"/>
</dbReference>
<dbReference type="Gene3D" id="3.30.420.10">
    <property type="entry name" value="Ribonuclease H-like superfamily/Ribonuclease H"/>
    <property type="match status" value="1"/>
</dbReference>
<dbReference type="CDD" id="cd06222">
    <property type="entry name" value="RNase_H_like"/>
    <property type="match status" value="1"/>
</dbReference>
<dbReference type="SUPFAM" id="SSF53098">
    <property type="entry name" value="Ribonuclease H-like"/>
    <property type="match status" value="1"/>
</dbReference>
<dbReference type="PANTHER" id="PTHR47074">
    <property type="entry name" value="BNAC02G40300D PROTEIN"/>
    <property type="match status" value="1"/>
</dbReference>
<protein>
    <recommendedName>
        <fullName evidence="2">RNase H type-1 domain-containing protein</fullName>
    </recommendedName>
</protein>
<accession>A0AAW2D171</accession>
<keyword evidence="4" id="KW-1185">Reference proteome</keyword>
<dbReference type="InterPro" id="IPR044730">
    <property type="entry name" value="RNase_H-like_dom_plant"/>
</dbReference>
<proteinExistence type="predicted"/>
<dbReference type="Proteomes" id="UP001459277">
    <property type="component" value="Unassembled WGS sequence"/>
</dbReference>
<sequence>MCEPQALGEGRKRSRPSPSRSRPSHGTEVWSASKPALPFTIHESWSFVDTFSKLRNCWEAQPEMLEKWVTICWGIWKSRNEVRHGGKKQTGLFVVRSSLKLLEEFQTVNETPKWVSFDHMDTTAWKRPPPGCFKVNIDGALFSKAKQSGIGVIVRDEEGNVIAALCKKLDFLLGTLEIKAKALEVGVQFAEEIGLRNVVFEADSLLIINSVHGVEEAVASIQNIIHGVLRKVQSFRTFDFLHTRRQENVPAHLLAQYAQNVENRLYG</sequence>
<dbReference type="InterPro" id="IPR052929">
    <property type="entry name" value="RNase_H-like_EbsB-rel"/>
</dbReference>
<evidence type="ECO:0000256" key="1">
    <source>
        <dbReference type="SAM" id="MobiDB-lite"/>
    </source>
</evidence>
<dbReference type="InterPro" id="IPR002156">
    <property type="entry name" value="RNaseH_domain"/>
</dbReference>
<dbReference type="Pfam" id="PF13456">
    <property type="entry name" value="RVT_3"/>
    <property type="match status" value="1"/>
</dbReference>
<reference evidence="3 4" key="1">
    <citation type="submission" date="2024-01" db="EMBL/GenBank/DDBJ databases">
        <title>A telomere-to-telomere, gap-free genome of sweet tea (Lithocarpus litseifolius).</title>
        <authorList>
            <person name="Zhou J."/>
        </authorList>
    </citation>
    <scope>NUCLEOTIDE SEQUENCE [LARGE SCALE GENOMIC DNA]</scope>
    <source>
        <strain evidence="3">Zhou-2022a</strain>
        <tissue evidence="3">Leaf</tissue>
    </source>
</reference>
<name>A0AAW2D171_9ROSI</name>
<evidence type="ECO:0000313" key="3">
    <source>
        <dbReference type="EMBL" id="KAL0002421.1"/>
    </source>
</evidence>
<comment type="caution">
    <text evidence="3">The sequence shown here is derived from an EMBL/GenBank/DDBJ whole genome shotgun (WGS) entry which is preliminary data.</text>
</comment>
<evidence type="ECO:0000313" key="4">
    <source>
        <dbReference type="Proteomes" id="UP001459277"/>
    </source>
</evidence>
<evidence type="ECO:0000259" key="2">
    <source>
        <dbReference type="Pfam" id="PF13456"/>
    </source>
</evidence>